<evidence type="ECO:0000259" key="4">
    <source>
        <dbReference type="SMART" id="SM00961"/>
    </source>
</evidence>
<comment type="function">
    <text evidence="3">RuBisCO catalyzes two reactions: the carboxylation of D-ribulose 1,5-bisphosphate, the primary event in carbon dioxide fixation, as well as the oxidative fragmentation of the pentose substrate. Both reactions occur simultaneously and in competition at the same active site. Although the small subunit is not catalytic it is essential for maximal activity.</text>
</comment>
<comment type="subunit">
    <text evidence="3">Heterohexadecamer of 8 large and 8 small subunits.</text>
</comment>
<feature type="domain" description="Ribulose bisphosphate carboxylase small subunit" evidence="4">
    <location>
        <begin position="12"/>
        <end position="109"/>
    </location>
</feature>
<dbReference type="HAMAP" id="MF_00859">
    <property type="entry name" value="RuBisCO_S_bact"/>
    <property type="match status" value="1"/>
</dbReference>
<dbReference type="SUPFAM" id="SSF55239">
    <property type="entry name" value="RuBisCO, small subunit"/>
    <property type="match status" value="1"/>
</dbReference>
<protein>
    <recommendedName>
        <fullName evidence="3">Ribulose bisphosphate carboxylase small subunit</fullName>
        <shortName evidence="3">RuBisCO small subunit</shortName>
    </recommendedName>
</protein>
<dbReference type="HOGENOM" id="CLU_098114_2_0_6"/>
<comment type="miscellaneous">
    <text evidence="3">The basic functional RuBisCO is composed of a large chain homodimer in a 'head-to-tail' conformation. In form I RuBisCO this homodimer is arranged in a barrel-like tetramer with the small subunits forming a tetrameric 'cap' on each end of the 'barrel'.</text>
</comment>
<accession>A4BLI1</accession>
<keyword evidence="2 3" id="KW-0120">Carbon dioxide fixation</keyword>
<evidence type="ECO:0000256" key="3">
    <source>
        <dbReference type="HAMAP-Rule" id="MF_00859"/>
    </source>
</evidence>
<reference evidence="5 6" key="1">
    <citation type="submission" date="2006-02" db="EMBL/GenBank/DDBJ databases">
        <authorList>
            <person name="Waterbury J."/>
            <person name="Ferriera S."/>
            <person name="Johnson J."/>
            <person name="Kravitz S."/>
            <person name="Halpern A."/>
            <person name="Remington K."/>
            <person name="Beeson K."/>
            <person name="Tran B."/>
            <person name="Rogers Y.-H."/>
            <person name="Friedman R."/>
            <person name="Venter J.C."/>
        </authorList>
    </citation>
    <scope>NUCLEOTIDE SEQUENCE [LARGE SCALE GENOMIC DNA]</scope>
    <source>
        <strain evidence="5 6">Nb-231</strain>
    </source>
</reference>
<keyword evidence="1 3" id="KW-0113">Calvin cycle</keyword>
<comment type="similarity">
    <text evidence="3">Belongs to the RuBisCO small chain family.</text>
</comment>
<dbReference type="CDD" id="cd03527">
    <property type="entry name" value="RuBisCO_small"/>
    <property type="match status" value="1"/>
</dbReference>
<proteinExistence type="inferred from homology"/>
<dbReference type="EMBL" id="AAOF01000001">
    <property type="protein sequence ID" value="EAR23169.1"/>
    <property type="molecule type" value="Genomic_DNA"/>
</dbReference>
<dbReference type="InterPro" id="IPR024681">
    <property type="entry name" value="RuBisCO_ssu"/>
</dbReference>
<gene>
    <name evidence="3" type="primary">cbbS</name>
    <name evidence="5" type="ORF">NB231_15153</name>
</gene>
<keyword evidence="6" id="KW-1185">Reference proteome</keyword>
<organism evidence="5 6">
    <name type="scientific">Nitrococcus mobilis Nb-231</name>
    <dbReference type="NCBI Taxonomy" id="314278"/>
    <lineage>
        <taxon>Bacteria</taxon>
        <taxon>Pseudomonadati</taxon>
        <taxon>Pseudomonadota</taxon>
        <taxon>Gammaproteobacteria</taxon>
        <taxon>Chromatiales</taxon>
        <taxon>Ectothiorhodospiraceae</taxon>
        <taxon>Nitrococcus</taxon>
    </lineage>
</organism>
<dbReference type="PANTHER" id="PTHR31262">
    <property type="entry name" value="RIBULOSE BISPHOSPHATE CARBOXYLASE SMALL CHAIN 1, CHLOROPLASTIC"/>
    <property type="match status" value="1"/>
</dbReference>
<evidence type="ECO:0000256" key="1">
    <source>
        <dbReference type="ARBA" id="ARBA00022567"/>
    </source>
</evidence>
<dbReference type="eggNOG" id="COG4451">
    <property type="taxonomic scope" value="Bacteria"/>
</dbReference>
<evidence type="ECO:0000313" key="6">
    <source>
        <dbReference type="Proteomes" id="UP000003374"/>
    </source>
</evidence>
<dbReference type="SMART" id="SM00961">
    <property type="entry name" value="RuBisCO_small"/>
    <property type="match status" value="1"/>
</dbReference>
<dbReference type="Proteomes" id="UP000003374">
    <property type="component" value="Unassembled WGS sequence"/>
</dbReference>
<dbReference type="Gene3D" id="3.30.190.10">
    <property type="entry name" value="Ribulose bisphosphate carboxylase, small subunit"/>
    <property type="match status" value="1"/>
</dbReference>
<dbReference type="AlphaFoldDB" id="A4BLI1"/>
<dbReference type="GO" id="GO:0019253">
    <property type="term" value="P:reductive pentose-phosphate cycle"/>
    <property type="evidence" value="ECO:0007669"/>
    <property type="project" value="UniProtKB-UniRule"/>
</dbReference>
<dbReference type="Pfam" id="PF00101">
    <property type="entry name" value="RuBisCO_small"/>
    <property type="match status" value="1"/>
</dbReference>
<sequence>MYEMVDYQTAQTLETFGFLPALTQDELDEQIAYILSQGWTPSIEHEHPSNLMNDYWPMWKLPFFGETSLENVLRELEACHRAYPTHHVRLIGYDSYTQSQGLAFVVFEGRG</sequence>
<evidence type="ECO:0000313" key="5">
    <source>
        <dbReference type="EMBL" id="EAR23169.1"/>
    </source>
</evidence>
<dbReference type="InterPro" id="IPR000894">
    <property type="entry name" value="RuBisCO_ssu_dom"/>
</dbReference>
<dbReference type="InterPro" id="IPR036385">
    <property type="entry name" value="RuBisCO_ssu_sf"/>
</dbReference>
<comment type="caution">
    <text evidence="5">The sequence shown here is derived from an EMBL/GenBank/DDBJ whole genome shotgun (WGS) entry which is preliminary data.</text>
</comment>
<dbReference type="STRING" id="314278.NB231_15153"/>
<evidence type="ECO:0000256" key="2">
    <source>
        <dbReference type="ARBA" id="ARBA00023300"/>
    </source>
</evidence>
<name>A4BLI1_9GAMM</name>
<dbReference type="GO" id="GO:0016984">
    <property type="term" value="F:ribulose-bisphosphate carboxylase activity"/>
    <property type="evidence" value="ECO:0007669"/>
    <property type="project" value="UniProtKB-UniRule"/>
</dbReference>